<dbReference type="PANTHER" id="PTHR16212:SF4">
    <property type="entry name" value="FOCADHESIN"/>
    <property type="match status" value="1"/>
</dbReference>
<proteinExistence type="predicted"/>
<sequence>MSDDLKKRLEFPNSLIQTQAVAHLVASVLKENGPAQKIMQASNQTPALNVLWEKCCEDHVVVRTACCEALVALVEQGHVDFSYVLNGVLNIFPSARNVQGLVKCAWRLLDIQAKNSEKNGEENLNSIYRIWNPPHPFMNMLENRPDCWPAPLQQMYTTPPSQVTPHAATSLPVSM</sequence>
<evidence type="ECO:0000313" key="2">
    <source>
        <dbReference type="Proteomes" id="UP000694569"/>
    </source>
</evidence>
<dbReference type="AlphaFoldDB" id="A0A8C5MNY6"/>
<dbReference type="Ensembl" id="ENSLLET00000018138.1">
    <property type="protein sequence ID" value="ENSLLEP00000017471.1"/>
    <property type="gene ID" value="ENSLLEG00000011107.1"/>
</dbReference>
<dbReference type="GeneTree" id="ENSGT00390000004438"/>
<name>A0A8C5MNY6_9ANUR</name>
<dbReference type="GO" id="GO:0060147">
    <property type="term" value="P:regulation of post-transcriptional gene silencing"/>
    <property type="evidence" value="ECO:0007669"/>
    <property type="project" value="InterPro"/>
</dbReference>
<reference evidence="1" key="1">
    <citation type="submission" date="2025-08" db="UniProtKB">
        <authorList>
            <consortium name="Ensembl"/>
        </authorList>
    </citation>
    <scope>IDENTIFICATION</scope>
</reference>
<dbReference type="InterPro" id="IPR045163">
    <property type="entry name" value="Focadhesin/RST1"/>
</dbReference>
<accession>A0A8C5MNY6</accession>
<dbReference type="Proteomes" id="UP000694569">
    <property type="component" value="Unplaced"/>
</dbReference>
<evidence type="ECO:0000313" key="1">
    <source>
        <dbReference type="Ensembl" id="ENSLLEP00000017471.1"/>
    </source>
</evidence>
<organism evidence="1 2">
    <name type="scientific">Leptobrachium leishanense</name>
    <name type="common">Leishan spiny toad</name>
    <dbReference type="NCBI Taxonomy" id="445787"/>
    <lineage>
        <taxon>Eukaryota</taxon>
        <taxon>Metazoa</taxon>
        <taxon>Chordata</taxon>
        <taxon>Craniata</taxon>
        <taxon>Vertebrata</taxon>
        <taxon>Euteleostomi</taxon>
        <taxon>Amphibia</taxon>
        <taxon>Batrachia</taxon>
        <taxon>Anura</taxon>
        <taxon>Pelobatoidea</taxon>
        <taxon>Megophryidae</taxon>
        <taxon>Leptobrachium</taxon>
    </lineage>
</organism>
<dbReference type="SUPFAM" id="SSF48371">
    <property type="entry name" value="ARM repeat"/>
    <property type="match status" value="1"/>
</dbReference>
<dbReference type="PANTHER" id="PTHR16212">
    <property type="entry name" value="FOCADHESIN FAMILY MEMBER"/>
    <property type="match status" value="1"/>
</dbReference>
<keyword evidence="2" id="KW-1185">Reference proteome</keyword>
<dbReference type="OrthoDB" id="6125419at2759"/>
<dbReference type="InterPro" id="IPR016024">
    <property type="entry name" value="ARM-type_fold"/>
</dbReference>
<protein>
    <submittedName>
        <fullName evidence="1">Uncharacterized protein</fullName>
    </submittedName>
</protein>
<reference evidence="1" key="2">
    <citation type="submission" date="2025-09" db="UniProtKB">
        <authorList>
            <consortium name="Ensembl"/>
        </authorList>
    </citation>
    <scope>IDENTIFICATION</scope>
</reference>